<dbReference type="RefSeq" id="WP_231449792.1">
    <property type="nucleotide sequence ID" value="NZ_JAJOMB010000037.1"/>
</dbReference>
<comment type="caution">
    <text evidence="2">The sequence shown here is derived from an EMBL/GenBank/DDBJ whole genome shotgun (WGS) entry which is preliminary data.</text>
</comment>
<accession>A0A9X1NMQ9</accession>
<dbReference type="InterPro" id="IPR041413">
    <property type="entry name" value="MLTR_LBD"/>
</dbReference>
<gene>
    <name evidence="2" type="ORF">LR394_39200</name>
</gene>
<dbReference type="PROSITE" id="PS50943">
    <property type="entry name" value="HTH_CROC1"/>
    <property type="match status" value="1"/>
</dbReference>
<dbReference type="PANTHER" id="PTHR35010">
    <property type="entry name" value="BLL4672 PROTEIN-RELATED"/>
    <property type="match status" value="1"/>
</dbReference>
<dbReference type="EMBL" id="JAJOMB010000037">
    <property type="protein sequence ID" value="MCD5316940.1"/>
    <property type="molecule type" value="Genomic_DNA"/>
</dbReference>
<dbReference type="SUPFAM" id="SSF47413">
    <property type="entry name" value="lambda repressor-like DNA-binding domains"/>
    <property type="match status" value="1"/>
</dbReference>
<reference evidence="2" key="1">
    <citation type="submission" date="2021-11" db="EMBL/GenBank/DDBJ databases">
        <title>Streptomyces corallinus and Kineosporia corallina sp. nov., two new coral-derived marine actinobacteria.</title>
        <authorList>
            <person name="Buangrab K."/>
            <person name="Sutthacheep M."/>
            <person name="Yeemin T."/>
            <person name="Harunari E."/>
            <person name="Igarashi Y."/>
            <person name="Sripreechasak P."/>
            <person name="Kanchanasin P."/>
            <person name="Tanasupawat S."/>
            <person name="Phongsopitanun W."/>
        </authorList>
    </citation>
    <scope>NUCLEOTIDE SEQUENCE</scope>
    <source>
        <strain evidence="2">JCM 31032</strain>
    </source>
</reference>
<dbReference type="GO" id="GO:0003677">
    <property type="term" value="F:DNA binding"/>
    <property type="evidence" value="ECO:0007669"/>
    <property type="project" value="InterPro"/>
</dbReference>
<dbReference type="AlphaFoldDB" id="A0A9X1NMQ9"/>
<sequence length="282" mass="30950">MERQNEIRQFLTSRRSRLTPEQAGLPDFGGRRRVPGLRREEVALLAGMSREYYVRLERGNAAGVSEVILEGLSRALQLDAAERAHLYDLARVTSKNSAPTRPQAVRPIVQQLLDGMPEVPAFVQNSRLDVLATNQLAAALLAPVLGQSPANLARFTFLDPSAPVFYRNWSDLAAQKAALLHAETGRSPHDSELTRLIGELCAGSANFRRLWAAHDVREHQACDTHLQHPVVGDLALTCEGMELTNDRGLFVIVYAPTDPASSDRLLRLGESYLTAPATSPAT</sequence>
<proteinExistence type="predicted"/>
<dbReference type="PANTHER" id="PTHR35010:SF2">
    <property type="entry name" value="BLL4672 PROTEIN"/>
    <property type="match status" value="1"/>
</dbReference>
<feature type="domain" description="HTH cro/C1-type" evidence="1">
    <location>
        <begin position="36"/>
        <end position="83"/>
    </location>
</feature>
<dbReference type="Gene3D" id="3.30.450.180">
    <property type="match status" value="1"/>
</dbReference>
<dbReference type="InterPro" id="IPR001387">
    <property type="entry name" value="Cro/C1-type_HTH"/>
</dbReference>
<dbReference type="Proteomes" id="UP001138997">
    <property type="component" value="Unassembled WGS sequence"/>
</dbReference>
<keyword evidence="3" id="KW-1185">Reference proteome</keyword>
<evidence type="ECO:0000259" key="1">
    <source>
        <dbReference type="PROSITE" id="PS50943"/>
    </source>
</evidence>
<evidence type="ECO:0000313" key="3">
    <source>
        <dbReference type="Proteomes" id="UP001138997"/>
    </source>
</evidence>
<name>A0A9X1NMQ9_9ACTN</name>
<evidence type="ECO:0000313" key="2">
    <source>
        <dbReference type="EMBL" id="MCD5316940.1"/>
    </source>
</evidence>
<organism evidence="2 3">
    <name type="scientific">Kineosporia babensis</name>
    <dbReference type="NCBI Taxonomy" id="499548"/>
    <lineage>
        <taxon>Bacteria</taxon>
        <taxon>Bacillati</taxon>
        <taxon>Actinomycetota</taxon>
        <taxon>Actinomycetes</taxon>
        <taxon>Kineosporiales</taxon>
        <taxon>Kineosporiaceae</taxon>
        <taxon>Kineosporia</taxon>
    </lineage>
</organism>
<dbReference type="Pfam" id="PF13560">
    <property type="entry name" value="HTH_31"/>
    <property type="match status" value="1"/>
</dbReference>
<dbReference type="SMART" id="SM00530">
    <property type="entry name" value="HTH_XRE"/>
    <property type="match status" value="1"/>
</dbReference>
<protein>
    <submittedName>
        <fullName evidence="2">Helix-turn-helix transcriptional regulator</fullName>
    </submittedName>
</protein>
<dbReference type="CDD" id="cd00093">
    <property type="entry name" value="HTH_XRE"/>
    <property type="match status" value="1"/>
</dbReference>
<dbReference type="Pfam" id="PF17765">
    <property type="entry name" value="MLTR_LBD"/>
    <property type="match status" value="1"/>
</dbReference>
<dbReference type="InterPro" id="IPR010982">
    <property type="entry name" value="Lambda_DNA-bd_dom_sf"/>
</dbReference>
<dbReference type="Gene3D" id="1.10.260.40">
    <property type="entry name" value="lambda repressor-like DNA-binding domains"/>
    <property type="match status" value="1"/>
</dbReference>